<dbReference type="AlphaFoldDB" id="A0AAV1MUG2"/>
<accession>A0AAV1MUG2</accession>
<comment type="caution">
    <text evidence="3">The sequence shown here is derived from an EMBL/GenBank/DDBJ whole genome shotgun (WGS) entry which is preliminary data.</text>
</comment>
<evidence type="ECO:0000313" key="3">
    <source>
        <dbReference type="EMBL" id="CAK6950706.1"/>
    </source>
</evidence>
<dbReference type="InterPro" id="IPR016054">
    <property type="entry name" value="LY6_UPA_recep-like"/>
</dbReference>
<evidence type="ECO:0000313" key="4">
    <source>
        <dbReference type="Proteomes" id="UP001314229"/>
    </source>
</evidence>
<keyword evidence="1" id="KW-0732">Signal</keyword>
<dbReference type="InterPro" id="IPR045860">
    <property type="entry name" value="Snake_toxin-like_sf"/>
</dbReference>
<dbReference type="EMBL" id="CAWUFR010000004">
    <property type="protein sequence ID" value="CAK6950706.1"/>
    <property type="molecule type" value="Genomic_DNA"/>
</dbReference>
<organism evidence="3 4">
    <name type="scientific">Scomber scombrus</name>
    <name type="common">Atlantic mackerel</name>
    <name type="synonym">Scomber vernalis</name>
    <dbReference type="NCBI Taxonomy" id="13677"/>
    <lineage>
        <taxon>Eukaryota</taxon>
        <taxon>Metazoa</taxon>
        <taxon>Chordata</taxon>
        <taxon>Craniata</taxon>
        <taxon>Vertebrata</taxon>
        <taxon>Euteleostomi</taxon>
        <taxon>Actinopterygii</taxon>
        <taxon>Neopterygii</taxon>
        <taxon>Teleostei</taxon>
        <taxon>Neoteleostei</taxon>
        <taxon>Acanthomorphata</taxon>
        <taxon>Pelagiaria</taxon>
        <taxon>Scombriformes</taxon>
        <taxon>Scombridae</taxon>
        <taxon>Scomber</taxon>
    </lineage>
</organism>
<sequence length="101" mass="10836">MMQLNGALILFLTLSTACGLRCYTCETINPKSCTEIQTCPADFNICFSLNLNRIITKGCSTSDSCVSPMTCCDKDLCNDATPNGPSVILLLVSSAIITLFL</sequence>
<keyword evidence="4" id="KW-1185">Reference proteome</keyword>
<evidence type="ECO:0000256" key="1">
    <source>
        <dbReference type="SAM" id="SignalP"/>
    </source>
</evidence>
<proteinExistence type="predicted"/>
<dbReference type="Proteomes" id="UP001314229">
    <property type="component" value="Unassembled WGS sequence"/>
</dbReference>
<dbReference type="Gene3D" id="2.10.60.10">
    <property type="entry name" value="CD59"/>
    <property type="match status" value="1"/>
</dbReference>
<reference evidence="3 4" key="1">
    <citation type="submission" date="2024-01" db="EMBL/GenBank/DDBJ databases">
        <authorList>
            <person name="Alioto T."/>
            <person name="Alioto T."/>
            <person name="Gomez Garrido J."/>
        </authorList>
    </citation>
    <scope>NUCLEOTIDE SEQUENCE [LARGE SCALE GENOMIC DNA]</scope>
</reference>
<evidence type="ECO:0000259" key="2">
    <source>
        <dbReference type="SMART" id="SM00134"/>
    </source>
</evidence>
<gene>
    <name evidence="3" type="ORF">FSCOSCO3_A001837</name>
</gene>
<dbReference type="SUPFAM" id="SSF57302">
    <property type="entry name" value="Snake toxin-like"/>
    <property type="match status" value="1"/>
</dbReference>
<feature type="domain" description="UPAR/Ly6" evidence="2">
    <location>
        <begin position="20"/>
        <end position="91"/>
    </location>
</feature>
<feature type="chain" id="PRO_5043494513" evidence="1">
    <location>
        <begin position="20"/>
        <end position="101"/>
    </location>
</feature>
<protein>
    <submittedName>
        <fullName evidence="3">Lymphocyte antigen 6G-like</fullName>
    </submittedName>
</protein>
<dbReference type="SMART" id="SM00134">
    <property type="entry name" value="LU"/>
    <property type="match status" value="1"/>
</dbReference>
<name>A0AAV1MUG2_SCOSC</name>
<feature type="signal peptide" evidence="1">
    <location>
        <begin position="1"/>
        <end position="19"/>
    </location>
</feature>